<accession>A0AAV7MRV9</accession>
<proteinExistence type="predicted"/>
<sequence>MPVPTSQPEFANSVGVLLLPAAGEEGEHGRGPRPSNAGPRFPHRQLLPLTASSQQVFFAPRLQRCPSAVVSTRDPDPRVRAAAGSFSARDQAGVAFNRRRSRLGRGEAAQQSPSQQVPAESATALRQWRGPSPLTSQERRSAPPQRRGAAAGRARSTGAAESRSPAARAGAPPAVHHLWPRTAAFSALAFGPVVRRSAPFLTSRSHSV</sequence>
<evidence type="ECO:0000313" key="2">
    <source>
        <dbReference type="EMBL" id="KAJ1106485.1"/>
    </source>
</evidence>
<dbReference type="Proteomes" id="UP001066276">
    <property type="component" value="Chromosome 9"/>
</dbReference>
<keyword evidence="3" id="KW-1185">Reference proteome</keyword>
<dbReference type="AlphaFoldDB" id="A0AAV7MRV9"/>
<name>A0AAV7MRV9_PLEWA</name>
<feature type="region of interest" description="Disordered" evidence="1">
    <location>
        <begin position="68"/>
        <end position="173"/>
    </location>
</feature>
<protein>
    <submittedName>
        <fullName evidence="2">Uncharacterized protein</fullName>
    </submittedName>
</protein>
<reference evidence="2" key="1">
    <citation type="journal article" date="2022" name="bioRxiv">
        <title>Sequencing and chromosome-scale assembly of the giantPleurodeles waltlgenome.</title>
        <authorList>
            <person name="Brown T."/>
            <person name="Elewa A."/>
            <person name="Iarovenko S."/>
            <person name="Subramanian E."/>
            <person name="Araus A.J."/>
            <person name="Petzold A."/>
            <person name="Susuki M."/>
            <person name="Suzuki K.-i.T."/>
            <person name="Hayashi T."/>
            <person name="Toyoda A."/>
            <person name="Oliveira C."/>
            <person name="Osipova E."/>
            <person name="Leigh N.D."/>
            <person name="Simon A."/>
            <person name="Yun M.H."/>
        </authorList>
    </citation>
    <scope>NUCLEOTIDE SEQUENCE</scope>
    <source>
        <strain evidence="2">20211129_DDA</strain>
        <tissue evidence="2">Liver</tissue>
    </source>
</reference>
<feature type="compositionally biased region" description="Low complexity" evidence="1">
    <location>
        <begin position="142"/>
        <end position="173"/>
    </location>
</feature>
<organism evidence="2 3">
    <name type="scientific">Pleurodeles waltl</name>
    <name type="common">Iberian ribbed newt</name>
    <dbReference type="NCBI Taxonomy" id="8319"/>
    <lineage>
        <taxon>Eukaryota</taxon>
        <taxon>Metazoa</taxon>
        <taxon>Chordata</taxon>
        <taxon>Craniata</taxon>
        <taxon>Vertebrata</taxon>
        <taxon>Euteleostomi</taxon>
        <taxon>Amphibia</taxon>
        <taxon>Batrachia</taxon>
        <taxon>Caudata</taxon>
        <taxon>Salamandroidea</taxon>
        <taxon>Salamandridae</taxon>
        <taxon>Pleurodelinae</taxon>
        <taxon>Pleurodeles</taxon>
    </lineage>
</organism>
<evidence type="ECO:0000256" key="1">
    <source>
        <dbReference type="SAM" id="MobiDB-lite"/>
    </source>
</evidence>
<feature type="compositionally biased region" description="Low complexity" evidence="1">
    <location>
        <begin position="107"/>
        <end position="122"/>
    </location>
</feature>
<evidence type="ECO:0000313" key="3">
    <source>
        <dbReference type="Proteomes" id="UP001066276"/>
    </source>
</evidence>
<comment type="caution">
    <text evidence="2">The sequence shown here is derived from an EMBL/GenBank/DDBJ whole genome shotgun (WGS) entry which is preliminary data.</text>
</comment>
<dbReference type="EMBL" id="JANPWB010000013">
    <property type="protein sequence ID" value="KAJ1106485.1"/>
    <property type="molecule type" value="Genomic_DNA"/>
</dbReference>
<feature type="region of interest" description="Disordered" evidence="1">
    <location>
        <begin position="19"/>
        <end position="43"/>
    </location>
</feature>
<gene>
    <name evidence="2" type="ORF">NDU88_003886</name>
</gene>